<feature type="region of interest" description="Disordered" evidence="1">
    <location>
        <begin position="668"/>
        <end position="697"/>
    </location>
</feature>
<comment type="caution">
    <text evidence="2">The sequence shown here is derived from an EMBL/GenBank/DDBJ whole genome shotgun (WGS) entry which is preliminary data.</text>
</comment>
<evidence type="ECO:0000313" key="2">
    <source>
        <dbReference type="EMBL" id="GMN61498.1"/>
    </source>
</evidence>
<evidence type="ECO:0000313" key="3">
    <source>
        <dbReference type="Proteomes" id="UP001187192"/>
    </source>
</evidence>
<gene>
    <name evidence="2" type="ORF">TIFTF001_030585</name>
</gene>
<name>A0AA88DU32_FICCA</name>
<proteinExistence type="predicted"/>
<keyword evidence="3" id="KW-1185">Reference proteome</keyword>
<evidence type="ECO:0000256" key="1">
    <source>
        <dbReference type="SAM" id="MobiDB-lite"/>
    </source>
</evidence>
<reference evidence="2" key="1">
    <citation type="submission" date="2023-07" db="EMBL/GenBank/DDBJ databases">
        <title>draft genome sequence of fig (Ficus carica).</title>
        <authorList>
            <person name="Takahashi T."/>
            <person name="Nishimura K."/>
        </authorList>
    </citation>
    <scope>NUCLEOTIDE SEQUENCE</scope>
</reference>
<organism evidence="2 3">
    <name type="scientific">Ficus carica</name>
    <name type="common">Common fig</name>
    <dbReference type="NCBI Taxonomy" id="3494"/>
    <lineage>
        <taxon>Eukaryota</taxon>
        <taxon>Viridiplantae</taxon>
        <taxon>Streptophyta</taxon>
        <taxon>Embryophyta</taxon>
        <taxon>Tracheophyta</taxon>
        <taxon>Spermatophyta</taxon>
        <taxon>Magnoliopsida</taxon>
        <taxon>eudicotyledons</taxon>
        <taxon>Gunneridae</taxon>
        <taxon>Pentapetalae</taxon>
        <taxon>rosids</taxon>
        <taxon>fabids</taxon>
        <taxon>Rosales</taxon>
        <taxon>Moraceae</taxon>
        <taxon>Ficeae</taxon>
        <taxon>Ficus</taxon>
    </lineage>
</organism>
<dbReference type="Proteomes" id="UP001187192">
    <property type="component" value="Unassembled WGS sequence"/>
</dbReference>
<accession>A0AA88DU32</accession>
<protein>
    <submittedName>
        <fullName evidence="2">Uncharacterized protein</fullName>
    </submittedName>
</protein>
<dbReference type="EMBL" id="BTGU01000113">
    <property type="protein sequence ID" value="GMN61498.1"/>
    <property type="molecule type" value="Genomic_DNA"/>
</dbReference>
<feature type="compositionally biased region" description="Basic and acidic residues" evidence="1">
    <location>
        <begin position="688"/>
        <end position="697"/>
    </location>
</feature>
<sequence length="697" mass="76438">MNSTIRVTLSGQSPTVIGRRTVPVPRTHSPVNPYSGVWAGVSSAPLIFSLANAFMNRMSAELPLSIRTRRTTLSAIQISPINPSLCGWSSLSTSSSMKVIELLRLLAVSPVAVPPKMVWTMCFRSEAFARLLGPGLGYNVVDAALLAAPAGVMILSTNSHKWPSRTSNSIWTRSCMQSFVSWPTSLWKLQHLFWFLRAQSVRSGGGSQSSPRPETWFRTCSTVATSGIFPGRTRLFPGYETLSTYTLIRLSMLPGNPPQVCKDRRDVIAPRKAAAKASANCLNELIDPGINLRYHCHAAPVRVRQKALQRAASLAFCMSIYACHDSRGEGGINYSDLLQPIPLAYKQVELPLESPAVQLLLSEWPSYGSSSILYPGHTPRLAADVQVSPGWSGYFSVGYLAILRMRPQALSRSRSSSGCSQRGFPSVWVCAVLERLADAEVAGCSVSLSEQDCQGLGCPGWLTRPWLYSDWVLRERGWGVTLRLVTYKREAPRSDGDTSGMSVTGTPILKSVMVLMSKQEPQSELAAKVGDGIGTAVGYASDVRRRIECCDRAPPQARAGYHVRGTAYPGNRVPREESCLVGSSWVSGIQRAQEDTFLPPSRDRFAPKNRILWSDQITPSTCYKQGVSLSSPSVLVSTQRRHRRRLVDSVEHPCGPVNVVEGEESINRDHVGGDLSRNSANSRLNVRRSADRDYKRA</sequence>
<dbReference type="AlphaFoldDB" id="A0AA88DU32"/>